<proteinExistence type="predicted"/>
<sequence>MANTTISMSKIRQILRMYSQGRSKLSISAQTGVSRNTAKKYLVAYDASGFTFEEINTLNDKELEDFFGKSNERAPDKRMPALQRCFPQIDKELKRVGMNRRIL</sequence>
<accession>A0A316HAS0</accession>
<evidence type="ECO:0008006" key="3">
    <source>
        <dbReference type="Google" id="ProtNLM"/>
    </source>
</evidence>
<protein>
    <recommendedName>
        <fullName evidence="3">Homeodomain-like domain-containing protein</fullName>
    </recommendedName>
</protein>
<reference evidence="1 2" key="1">
    <citation type="submission" date="2018-05" db="EMBL/GenBank/DDBJ databases">
        <title>Genomic Encyclopedia of Archaeal and Bacterial Type Strains, Phase II (KMG-II): from individual species to whole genera.</title>
        <authorList>
            <person name="Goeker M."/>
        </authorList>
    </citation>
    <scope>NUCLEOTIDE SEQUENCE [LARGE SCALE GENOMIC DNA]</scope>
    <source>
        <strain evidence="1 2">DSM 19975</strain>
    </source>
</reference>
<dbReference type="Proteomes" id="UP000245678">
    <property type="component" value="Unassembled WGS sequence"/>
</dbReference>
<evidence type="ECO:0000313" key="2">
    <source>
        <dbReference type="Proteomes" id="UP000245678"/>
    </source>
</evidence>
<organism evidence="1 2">
    <name type="scientific">Mucilaginibacter oryzae</name>
    <dbReference type="NCBI Taxonomy" id="468058"/>
    <lineage>
        <taxon>Bacteria</taxon>
        <taxon>Pseudomonadati</taxon>
        <taxon>Bacteroidota</taxon>
        <taxon>Sphingobacteriia</taxon>
        <taxon>Sphingobacteriales</taxon>
        <taxon>Sphingobacteriaceae</taxon>
        <taxon>Mucilaginibacter</taxon>
    </lineage>
</organism>
<gene>
    <name evidence="1" type="ORF">LX99_02880</name>
</gene>
<dbReference type="EMBL" id="QGHA01000005">
    <property type="protein sequence ID" value="PWK77070.1"/>
    <property type="molecule type" value="Genomic_DNA"/>
</dbReference>
<evidence type="ECO:0000313" key="1">
    <source>
        <dbReference type="EMBL" id="PWK77070.1"/>
    </source>
</evidence>
<keyword evidence="2" id="KW-1185">Reference proteome</keyword>
<name>A0A316HAS0_9SPHI</name>
<comment type="caution">
    <text evidence="1">The sequence shown here is derived from an EMBL/GenBank/DDBJ whole genome shotgun (WGS) entry which is preliminary data.</text>
</comment>
<dbReference type="AlphaFoldDB" id="A0A316HAS0"/>